<name>A0ABR3P9J2_9PEZI</name>
<dbReference type="PRINTS" id="PR00837">
    <property type="entry name" value="V5TPXLIKE"/>
</dbReference>
<dbReference type="Pfam" id="PF00188">
    <property type="entry name" value="CAP"/>
    <property type="match status" value="1"/>
</dbReference>
<dbReference type="InterPro" id="IPR014044">
    <property type="entry name" value="CAP_dom"/>
</dbReference>
<keyword evidence="4" id="KW-1185">Reference proteome</keyword>
<dbReference type="CDD" id="cd05382">
    <property type="entry name" value="CAP_GAPR1-like"/>
    <property type="match status" value="1"/>
</dbReference>
<evidence type="ECO:0000313" key="4">
    <source>
        <dbReference type="Proteomes" id="UP001562354"/>
    </source>
</evidence>
<sequence length="140" mass="15380">MTPDETSALNRNNAARKTKGCPPLHWDANLAREATAYAQKLASTREMVHSGTKGEGENLYMTSPRNDPLDAGVKAWLDEAANYHGQKIGEGDFGSYGHYTQCMWKSTTHVGLGHAKDSKGDIWVVGRFTPPGNWTGQKPY</sequence>
<feature type="domain" description="SCP" evidence="2">
    <location>
        <begin position="3"/>
        <end position="136"/>
    </location>
</feature>
<dbReference type="InterPro" id="IPR034113">
    <property type="entry name" value="SCP_GAPR1-like"/>
</dbReference>
<accession>A0ABR3P9J2</accession>
<evidence type="ECO:0000259" key="2">
    <source>
        <dbReference type="SMART" id="SM00198"/>
    </source>
</evidence>
<organism evidence="3 4">
    <name type="scientific">Neodothiora populina</name>
    <dbReference type="NCBI Taxonomy" id="2781224"/>
    <lineage>
        <taxon>Eukaryota</taxon>
        <taxon>Fungi</taxon>
        <taxon>Dikarya</taxon>
        <taxon>Ascomycota</taxon>
        <taxon>Pezizomycotina</taxon>
        <taxon>Dothideomycetes</taxon>
        <taxon>Dothideomycetidae</taxon>
        <taxon>Dothideales</taxon>
        <taxon>Dothioraceae</taxon>
        <taxon>Neodothiora</taxon>
    </lineage>
</organism>
<comment type="caution">
    <text evidence="3">The sequence shown here is derived from an EMBL/GenBank/DDBJ whole genome shotgun (WGS) entry which is preliminary data.</text>
</comment>
<dbReference type="GeneID" id="95976498"/>
<feature type="compositionally biased region" description="Polar residues" evidence="1">
    <location>
        <begin position="1"/>
        <end position="13"/>
    </location>
</feature>
<dbReference type="SUPFAM" id="SSF55797">
    <property type="entry name" value="PR-1-like"/>
    <property type="match status" value="1"/>
</dbReference>
<dbReference type="Gene3D" id="3.40.33.10">
    <property type="entry name" value="CAP"/>
    <property type="match status" value="1"/>
</dbReference>
<dbReference type="EMBL" id="JBFMKM010000012">
    <property type="protein sequence ID" value="KAL1302395.1"/>
    <property type="molecule type" value="Genomic_DNA"/>
</dbReference>
<protein>
    <recommendedName>
        <fullName evidence="2">SCP domain-containing protein</fullName>
    </recommendedName>
</protein>
<proteinExistence type="predicted"/>
<dbReference type="PANTHER" id="PTHR10334">
    <property type="entry name" value="CYSTEINE-RICH SECRETORY PROTEIN-RELATED"/>
    <property type="match status" value="1"/>
</dbReference>
<dbReference type="RefSeq" id="XP_069198671.1">
    <property type="nucleotide sequence ID" value="XM_069342166.1"/>
</dbReference>
<dbReference type="InterPro" id="IPR035940">
    <property type="entry name" value="CAP_sf"/>
</dbReference>
<evidence type="ECO:0000256" key="1">
    <source>
        <dbReference type="SAM" id="MobiDB-lite"/>
    </source>
</evidence>
<gene>
    <name evidence="3" type="ORF">AAFC00_002796</name>
</gene>
<dbReference type="InterPro" id="IPR001283">
    <property type="entry name" value="CRISP-related"/>
</dbReference>
<reference evidence="3 4" key="1">
    <citation type="submission" date="2024-07" db="EMBL/GenBank/DDBJ databases">
        <title>Draft sequence of the Neodothiora populina.</title>
        <authorList>
            <person name="Drown D.D."/>
            <person name="Schuette U.S."/>
            <person name="Buechlein A.B."/>
            <person name="Rusch D.R."/>
            <person name="Winton L.W."/>
            <person name="Adams G.A."/>
        </authorList>
    </citation>
    <scope>NUCLEOTIDE SEQUENCE [LARGE SCALE GENOMIC DNA]</scope>
    <source>
        <strain evidence="3 4">CPC 39397</strain>
    </source>
</reference>
<dbReference type="SMART" id="SM00198">
    <property type="entry name" value="SCP"/>
    <property type="match status" value="1"/>
</dbReference>
<feature type="region of interest" description="Disordered" evidence="1">
    <location>
        <begin position="1"/>
        <end position="21"/>
    </location>
</feature>
<evidence type="ECO:0000313" key="3">
    <source>
        <dbReference type="EMBL" id="KAL1302395.1"/>
    </source>
</evidence>
<dbReference type="Proteomes" id="UP001562354">
    <property type="component" value="Unassembled WGS sequence"/>
</dbReference>